<protein>
    <submittedName>
        <fullName evidence="1">Uncharacterized protein</fullName>
    </submittedName>
</protein>
<dbReference type="AlphaFoldDB" id="A0A2T9YU61"/>
<evidence type="ECO:0000313" key="1">
    <source>
        <dbReference type="EMBL" id="PVU95882.1"/>
    </source>
</evidence>
<sequence length="398" mass="44686">MSLYNKTYSEKLTLPAASSDYLQHVKNSCDNFLGTISNLNALELKLSEKAKLYKEGSITPPDLTRQKMWRKQLPLKFPNTATEINFIALVELIYGCVPNKEILIYKSDSGSSEVPERYNIFKMEDKDFFHVVLSGCLSMYLSQIDFSADSLENISVADIFNYFQIPVLEREKPVYNDTGIMPGVTLSEPSQYQKIAKTIQYSISLSAKSLKVSGYPDFASLIIKSLSNSKISILSEKKIDSESKTAVCASSLISALVNVIPVFREGFECQTDSGIIHVYLFSSAQRLCYSLYKRFSESDPNTFKFHDVDKLHFLLSEYNMSFVQKAGMDLALSNSTISLNEKTLPITDYHRLMAIIVGVSSEYIRITKDLNADEPQKSNDSAAISINTVESLLFGCEQ</sequence>
<dbReference type="EMBL" id="MBFR01000045">
    <property type="protein sequence ID" value="PVU95882.1"/>
    <property type="molecule type" value="Genomic_DNA"/>
</dbReference>
<accession>A0A2T9YU61</accession>
<gene>
    <name evidence="1" type="ORF">BB561_001536</name>
</gene>
<keyword evidence="2" id="KW-1185">Reference proteome</keyword>
<reference evidence="1 2" key="1">
    <citation type="journal article" date="2018" name="MBio">
        <title>Comparative Genomics Reveals the Core Gene Toolbox for the Fungus-Insect Symbiosis.</title>
        <authorList>
            <person name="Wang Y."/>
            <person name="Stata M."/>
            <person name="Wang W."/>
            <person name="Stajich J.E."/>
            <person name="White M.M."/>
            <person name="Moncalvo J.M."/>
        </authorList>
    </citation>
    <scope>NUCLEOTIDE SEQUENCE [LARGE SCALE GENOMIC DNA]</scope>
    <source>
        <strain evidence="1 2">SWE-8-4</strain>
    </source>
</reference>
<organism evidence="1 2">
    <name type="scientific">Smittium simulii</name>
    <dbReference type="NCBI Taxonomy" id="133385"/>
    <lineage>
        <taxon>Eukaryota</taxon>
        <taxon>Fungi</taxon>
        <taxon>Fungi incertae sedis</taxon>
        <taxon>Zoopagomycota</taxon>
        <taxon>Kickxellomycotina</taxon>
        <taxon>Harpellomycetes</taxon>
        <taxon>Harpellales</taxon>
        <taxon>Legeriomycetaceae</taxon>
        <taxon>Smittium</taxon>
    </lineage>
</organism>
<proteinExistence type="predicted"/>
<comment type="caution">
    <text evidence="1">The sequence shown here is derived from an EMBL/GenBank/DDBJ whole genome shotgun (WGS) entry which is preliminary data.</text>
</comment>
<name>A0A2T9YU61_9FUNG</name>
<dbReference type="Proteomes" id="UP000245383">
    <property type="component" value="Unassembled WGS sequence"/>
</dbReference>
<evidence type="ECO:0000313" key="2">
    <source>
        <dbReference type="Proteomes" id="UP000245383"/>
    </source>
</evidence>
<dbReference type="OrthoDB" id="5546935at2759"/>